<protein>
    <submittedName>
        <fullName evidence="1">Uncharacterized protein</fullName>
    </submittedName>
</protein>
<name>A0ACB8TWE9_9APHY</name>
<accession>A0ACB8TWE9</accession>
<comment type="caution">
    <text evidence="1">The sequence shown here is derived from an EMBL/GenBank/DDBJ whole genome shotgun (WGS) entry which is preliminary data.</text>
</comment>
<evidence type="ECO:0000313" key="1">
    <source>
        <dbReference type="EMBL" id="KAI0086269.1"/>
    </source>
</evidence>
<sequence length="522" mass="58376">MLRRESFEPGATRVRTYLYIFFVIIVTSSEDRRPFRRQLPPEVAHGWDSQASWTVPRGITRDHQKCLPNCSHSRTAMKPALRVLIPFSSFKRAIARKFQSSPLGSITPFPHQLSPTQVFVKTERCIVEASSTSEAVDRDPCELPGPNPQYGLQFGASFLSGNMLLSLIFTEFSPCPSVETDATTFWISLDACHPGVWDQQAYMQLEVQEGATVHTTDDLLEAWRLCLFPRVLPQAQLEEFLEARFHRTYRMYGESVAIETLAIGADTLKEAEALVDEIHFYNSTSPPYRLPFTNVTSSHSPRSSHHQGPPSAAYIIVEFAASTNNLAIPFPANHILPHNPIMHLAHSTFLKTGRRVMKQSSLVFPPNDGEMTRMYQHLSHLMVNFSVSDSSASSEAHASAVLPQVLSIDSRGSALTHPPRTLLLYGLAQLVLELKRETQMLADASIDLYVAILLPTIDMPSAAIGGDIVNRVNINRTSHLFPVPLGGWSILENIQGYTVTAKMPIRLPRGAIGVHRIEYFWY</sequence>
<dbReference type="Proteomes" id="UP001055072">
    <property type="component" value="Unassembled WGS sequence"/>
</dbReference>
<reference evidence="1" key="1">
    <citation type="journal article" date="2021" name="Environ. Microbiol.">
        <title>Gene family expansions and transcriptome signatures uncover fungal adaptations to wood decay.</title>
        <authorList>
            <person name="Hage H."/>
            <person name="Miyauchi S."/>
            <person name="Viragh M."/>
            <person name="Drula E."/>
            <person name="Min B."/>
            <person name="Chaduli D."/>
            <person name="Navarro D."/>
            <person name="Favel A."/>
            <person name="Norest M."/>
            <person name="Lesage-Meessen L."/>
            <person name="Balint B."/>
            <person name="Merenyi Z."/>
            <person name="de Eugenio L."/>
            <person name="Morin E."/>
            <person name="Martinez A.T."/>
            <person name="Baldrian P."/>
            <person name="Stursova M."/>
            <person name="Martinez M.J."/>
            <person name="Novotny C."/>
            <person name="Magnuson J.K."/>
            <person name="Spatafora J.W."/>
            <person name="Maurice S."/>
            <person name="Pangilinan J."/>
            <person name="Andreopoulos W."/>
            <person name="LaButti K."/>
            <person name="Hundley H."/>
            <person name="Na H."/>
            <person name="Kuo A."/>
            <person name="Barry K."/>
            <person name="Lipzen A."/>
            <person name="Henrissat B."/>
            <person name="Riley R."/>
            <person name="Ahrendt S."/>
            <person name="Nagy L.G."/>
            <person name="Grigoriev I.V."/>
            <person name="Martin F."/>
            <person name="Rosso M.N."/>
        </authorList>
    </citation>
    <scope>NUCLEOTIDE SEQUENCE</scope>
    <source>
        <strain evidence="1">CBS 384.51</strain>
    </source>
</reference>
<dbReference type="EMBL" id="MU274925">
    <property type="protein sequence ID" value="KAI0086269.1"/>
    <property type="molecule type" value="Genomic_DNA"/>
</dbReference>
<evidence type="ECO:0000313" key="2">
    <source>
        <dbReference type="Proteomes" id="UP001055072"/>
    </source>
</evidence>
<keyword evidence="2" id="KW-1185">Reference proteome</keyword>
<gene>
    <name evidence="1" type="ORF">BDY19DRAFT_908515</name>
</gene>
<organism evidence="1 2">
    <name type="scientific">Irpex rosettiformis</name>
    <dbReference type="NCBI Taxonomy" id="378272"/>
    <lineage>
        <taxon>Eukaryota</taxon>
        <taxon>Fungi</taxon>
        <taxon>Dikarya</taxon>
        <taxon>Basidiomycota</taxon>
        <taxon>Agaricomycotina</taxon>
        <taxon>Agaricomycetes</taxon>
        <taxon>Polyporales</taxon>
        <taxon>Irpicaceae</taxon>
        <taxon>Irpex</taxon>
    </lineage>
</organism>
<proteinExistence type="predicted"/>